<dbReference type="AlphaFoldDB" id="A0AAD3YDM3"/>
<evidence type="ECO:0000256" key="3">
    <source>
        <dbReference type="ARBA" id="ARBA00022737"/>
    </source>
</evidence>
<feature type="region of interest" description="Disordered" evidence="8">
    <location>
        <begin position="369"/>
        <end position="528"/>
    </location>
</feature>
<dbReference type="GO" id="GO:0071035">
    <property type="term" value="P:nuclear polyadenylation-dependent rRNA catabolic process"/>
    <property type="evidence" value="ECO:0007669"/>
    <property type="project" value="TreeGrafter"/>
</dbReference>
<dbReference type="InterPro" id="IPR001878">
    <property type="entry name" value="Znf_CCHC"/>
</dbReference>
<evidence type="ECO:0000256" key="6">
    <source>
        <dbReference type="ARBA" id="ARBA00023242"/>
    </source>
</evidence>
<evidence type="ECO:0000313" key="11">
    <source>
        <dbReference type="Proteomes" id="UP001222932"/>
    </source>
</evidence>
<feature type="domain" description="CCHC-type" evidence="9">
    <location>
        <begin position="295"/>
        <end position="310"/>
    </location>
</feature>
<feature type="compositionally biased region" description="Basic and acidic residues" evidence="8">
    <location>
        <begin position="86"/>
        <end position="100"/>
    </location>
</feature>
<keyword evidence="4 7" id="KW-0863">Zinc-finger</keyword>
<reference evidence="10" key="1">
    <citation type="journal article" date="2023" name="BMC Genomics">
        <title>Chromosome-level genome assemblies of Cutaneotrichosporon spp. (Trichosporonales, Basidiomycota) reveal imbalanced evolution between nucleotide sequences and chromosome synteny.</title>
        <authorList>
            <person name="Kobayashi Y."/>
            <person name="Kayamori A."/>
            <person name="Aoki K."/>
            <person name="Shiwa Y."/>
            <person name="Matsutani M."/>
            <person name="Fujita N."/>
            <person name="Sugita T."/>
            <person name="Iwasaki W."/>
            <person name="Tanaka N."/>
            <person name="Takashima M."/>
        </authorList>
    </citation>
    <scope>NUCLEOTIDE SEQUENCE</scope>
    <source>
        <strain evidence="10">HIS016</strain>
    </source>
</reference>
<name>A0AAD3YDM3_9TREE</name>
<evidence type="ECO:0000313" key="10">
    <source>
        <dbReference type="EMBL" id="GMK58268.1"/>
    </source>
</evidence>
<feature type="region of interest" description="Disordered" evidence="8">
    <location>
        <begin position="54"/>
        <end position="171"/>
    </location>
</feature>
<feature type="compositionally biased region" description="Basic and acidic residues" evidence="8">
    <location>
        <begin position="487"/>
        <end position="509"/>
    </location>
</feature>
<evidence type="ECO:0000256" key="1">
    <source>
        <dbReference type="ARBA" id="ARBA00004123"/>
    </source>
</evidence>
<dbReference type="PROSITE" id="PS50158">
    <property type="entry name" value="ZF_CCHC"/>
    <property type="match status" value="2"/>
</dbReference>
<dbReference type="GO" id="GO:0003723">
    <property type="term" value="F:RNA binding"/>
    <property type="evidence" value="ECO:0007669"/>
    <property type="project" value="TreeGrafter"/>
</dbReference>
<sequence>MAGNKNSPASGGPTGGLKDSCQSQQRQRRKKNKRPENEFYDLTLDAEDDVCLNCGENGHSEGACTKQLGRGGPQWALSDSEAGPSRPRDDGEGRPAELAKDPAASTNKFMPFRRMAYTFNFGDSDEEKDGDGVTGEEGSKVGTGAPSQAHSPPPVPPPDSPPPPPLLLPDHVTMRDQDEEAADSETGCIEDVDENADMTGIAVLDDSRATGAIRYYDPRATDEFFANADLRSLCKRCKRPGHIERNCDVEIGCELAWRTYVYYPPDVREEILERRAEAKGWKLEAVGNNPLAMFCFNCAAEGHLGDDCRQPKGTKAPITAYPTAFSAVMAGRGPYAASHLNWQPPARHPAGTHTRFDDDLPGVNPGFAGFGGSAPGRRGREKMMARQRGLERRDDRDDWFSSRNNQRGGWTRQRSPERRPAHGTLASRISGMGPAPRFGQMSAPGRSSSYRNDRDRGSRYGGEAELEEGEWRRSGAGGGPVEGWGAEMDRADRDARRARDDRIRDDRPRAGPSRRGGAGRGQRYTGGY</sequence>
<dbReference type="InterPro" id="IPR051644">
    <property type="entry name" value="TRAMP_AT-DNA-binding"/>
</dbReference>
<gene>
    <name evidence="10" type="ORF">CspeluHIS016_0503000</name>
</gene>
<evidence type="ECO:0000256" key="2">
    <source>
        <dbReference type="ARBA" id="ARBA00022723"/>
    </source>
</evidence>
<dbReference type="GO" id="GO:0071038">
    <property type="term" value="P:TRAMP-dependent tRNA surveillance pathway"/>
    <property type="evidence" value="ECO:0007669"/>
    <property type="project" value="TreeGrafter"/>
</dbReference>
<dbReference type="Gene3D" id="4.10.60.10">
    <property type="entry name" value="Zinc finger, CCHC-type"/>
    <property type="match status" value="1"/>
</dbReference>
<feature type="domain" description="CCHC-type" evidence="9">
    <location>
        <begin position="234"/>
        <end position="247"/>
    </location>
</feature>
<feature type="region of interest" description="Disordered" evidence="8">
    <location>
        <begin position="1"/>
        <end position="40"/>
    </location>
</feature>
<feature type="compositionally biased region" description="Gly residues" evidence="8">
    <location>
        <begin position="514"/>
        <end position="528"/>
    </location>
</feature>
<organism evidence="10 11">
    <name type="scientific">Cutaneotrichosporon spelunceum</name>
    <dbReference type="NCBI Taxonomy" id="1672016"/>
    <lineage>
        <taxon>Eukaryota</taxon>
        <taxon>Fungi</taxon>
        <taxon>Dikarya</taxon>
        <taxon>Basidiomycota</taxon>
        <taxon>Agaricomycotina</taxon>
        <taxon>Tremellomycetes</taxon>
        <taxon>Trichosporonales</taxon>
        <taxon>Trichosporonaceae</taxon>
        <taxon>Cutaneotrichosporon</taxon>
    </lineage>
</organism>
<protein>
    <recommendedName>
        <fullName evidence="9">CCHC-type domain-containing protein</fullName>
    </recommendedName>
</protein>
<dbReference type="Proteomes" id="UP001222932">
    <property type="component" value="Unassembled WGS sequence"/>
</dbReference>
<dbReference type="GO" id="GO:0071031">
    <property type="term" value="P:nuclear mRNA surveillance of mRNA 3'-end processing"/>
    <property type="evidence" value="ECO:0007669"/>
    <property type="project" value="TreeGrafter"/>
</dbReference>
<dbReference type="SMART" id="SM00343">
    <property type="entry name" value="ZnF_C2HC"/>
    <property type="match status" value="3"/>
</dbReference>
<keyword evidence="6" id="KW-0539">Nucleus</keyword>
<feature type="compositionally biased region" description="Pro residues" evidence="8">
    <location>
        <begin position="151"/>
        <end position="167"/>
    </location>
</feature>
<comment type="subcellular location">
    <subcellularLocation>
        <location evidence="1">Nucleus</location>
    </subcellularLocation>
</comment>
<keyword evidence="5" id="KW-0862">Zinc</keyword>
<comment type="caution">
    <text evidence="10">The sequence shown here is derived from an EMBL/GenBank/DDBJ whole genome shotgun (WGS) entry which is preliminary data.</text>
</comment>
<evidence type="ECO:0000256" key="8">
    <source>
        <dbReference type="SAM" id="MobiDB-lite"/>
    </source>
</evidence>
<evidence type="ECO:0000259" key="9">
    <source>
        <dbReference type="PROSITE" id="PS50158"/>
    </source>
</evidence>
<evidence type="ECO:0000256" key="7">
    <source>
        <dbReference type="PROSITE-ProRule" id="PRU00047"/>
    </source>
</evidence>
<dbReference type="GO" id="GO:0071039">
    <property type="term" value="P:nuclear polyadenylation-dependent CUT catabolic process"/>
    <property type="evidence" value="ECO:0007669"/>
    <property type="project" value="TreeGrafter"/>
</dbReference>
<reference evidence="10" key="2">
    <citation type="submission" date="2023-06" db="EMBL/GenBank/DDBJ databases">
        <authorList>
            <person name="Kobayashi Y."/>
            <person name="Kayamori A."/>
            <person name="Aoki K."/>
            <person name="Shiwa Y."/>
            <person name="Fujita N."/>
            <person name="Sugita T."/>
            <person name="Iwasaki W."/>
            <person name="Tanaka N."/>
            <person name="Takashima M."/>
        </authorList>
    </citation>
    <scope>NUCLEOTIDE SEQUENCE</scope>
    <source>
        <strain evidence="10">HIS016</strain>
    </source>
</reference>
<dbReference type="GO" id="GO:0071037">
    <property type="term" value="P:nuclear polyadenylation-dependent snRNA catabolic process"/>
    <property type="evidence" value="ECO:0007669"/>
    <property type="project" value="TreeGrafter"/>
</dbReference>
<dbReference type="GO" id="GO:0031499">
    <property type="term" value="C:TRAMP complex"/>
    <property type="evidence" value="ECO:0007669"/>
    <property type="project" value="TreeGrafter"/>
</dbReference>
<keyword evidence="3" id="KW-0677">Repeat</keyword>
<dbReference type="Pfam" id="PF00098">
    <property type="entry name" value="zf-CCHC"/>
    <property type="match status" value="1"/>
</dbReference>
<feature type="compositionally biased region" description="Basic and acidic residues" evidence="8">
    <location>
        <begin position="381"/>
        <end position="400"/>
    </location>
</feature>
<dbReference type="GO" id="GO:0008270">
    <property type="term" value="F:zinc ion binding"/>
    <property type="evidence" value="ECO:0007669"/>
    <property type="project" value="UniProtKB-KW"/>
</dbReference>
<dbReference type="PANTHER" id="PTHR46543">
    <property type="entry name" value="ZINC FINGER CCHC DOMAIN-CONTAINING PROTEIN 7"/>
    <property type="match status" value="1"/>
</dbReference>
<keyword evidence="2" id="KW-0479">Metal-binding</keyword>
<keyword evidence="11" id="KW-1185">Reference proteome</keyword>
<dbReference type="GO" id="GO:0071036">
    <property type="term" value="P:nuclear polyadenylation-dependent snoRNA catabolic process"/>
    <property type="evidence" value="ECO:0007669"/>
    <property type="project" value="TreeGrafter"/>
</dbReference>
<dbReference type="EMBL" id="BTCM01000005">
    <property type="protein sequence ID" value="GMK58268.1"/>
    <property type="molecule type" value="Genomic_DNA"/>
</dbReference>
<evidence type="ECO:0000256" key="5">
    <source>
        <dbReference type="ARBA" id="ARBA00022833"/>
    </source>
</evidence>
<proteinExistence type="predicted"/>
<accession>A0AAD3YDM3</accession>
<dbReference type="PANTHER" id="PTHR46543:SF1">
    <property type="entry name" value="ZINC FINGER CCHC DOMAIN-CONTAINING PROTEIN 7"/>
    <property type="match status" value="1"/>
</dbReference>
<evidence type="ECO:0000256" key="4">
    <source>
        <dbReference type="ARBA" id="ARBA00022771"/>
    </source>
</evidence>